<dbReference type="AlphaFoldDB" id="A0A0P7Z9G9"/>
<comment type="caution">
    <text evidence="2">The sequence shown here is derived from an EMBL/GenBank/DDBJ whole genome shotgun (WGS) entry which is preliminary data.</text>
</comment>
<dbReference type="InterPro" id="IPR038740">
    <property type="entry name" value="BioF2-like_GNAT_dom"/>
</dbReference>
<dbReference type="Pfam" id="PF13480">
    <property type="entry name" value="Acetyltransf_6"/>
    <property type="match status" value="1"/>
</dbReference>
<dbReference type="InterPro" id="IPR016181">
    <property type="entry name" value="Acyl_CoA_acyltransferase"/>
</dbReference>
<dbReference type="EMBL" id="LKCM01000513">
    <property type="protein sequence ID" value="KPQ40880.1"/>
    <property type="molecule type" value="Genomic_DNA"/>
</dbReference>
<gene>
    <name evidence="2" type="ORF">MPEBLZ_04572</name>
</gene>
<sequence>MRIREINRVDDFKSMRGTWNDVLAKGRDKNIFLTWEWLFEWWGHFSDNKKLKILMIEDRDEIIGIIPLLCSTYRTFLFSHDVVENIGLNSSDYGGIIYSDPDDGQLKEMFSLIKYYLDNNKLTLRFDQIPGDSKFFNILKNPSFSQDSMFIGEKNTGFSPYILIQSSLDDHLKMLSTKFRGNLRKGEKKIEKKIGHIQFKKFSTTISLEKNLIDFWEMHQKKMNYQGVPCFSTTQKGFLTEVAKKFAQNGWLNLSFLDINGQHASGVLGFEYYGKYYYYQTAFDPDYSNSVGNIHILYILKDLIGRGLKEFDFLRGEEAYKLRWQPKLRSNNRFVMMTKGPISRLKFKMLNYLFLFEEIKKHSLLENYRLYCYRIKQMEESKKNKI</sequence>
<dbReference type="Proteomes" id="UP000050360">
    <property type="component" value="Unassembled WGS sequence"/>
</dbReference>
<protein>
    <recommendedName>
        <fullName evidence="1">BioF2-like acetyltransferase domain-containing protein</fullName>
    </recommendedName>
</protein>
<reference evidence="2 3" key="1">
    <citation type="submission" date="2015-09" db="EMBL/GenBank/DDBJ databases">
        <title>A metagenomics-based metabolic model of nitrate-dependent anaerobic oxidation of methane by Methanoperedens-like archaea.</title>
        <authorList>
            <person name="Arshad A."/>
            <person name="Speth D.R."/>
            <person name="De Graaf R.M."/>
            <person name="Op Den Camp H.J."/>
            <person name="Jetten M.S."/>
            <person name="Welte C.U."/>
        </authorList>
    </citation>
    <scope>NUCLEOTIDE SEQUENCE [LARGE SCALE GENOMIC DNA]</scope>
</reference>
<organism evidence="2 3">
    <name type="scientific">Candidatus Methanoperedens nitratireducens</name>
    <dbReference type="NCBI Taxonomy" id="1392998"/>
    <lineage>
        <taxon>Archaea</taxon>
        <taxon>Methanobacteriati</taxon>
        <taxon>Methanobacteriota</taxon>
        <taxon>Stenosarchaea group</taxon>
        <taxon>Methanomicrobia</taxon>
        <taxon>Methanosarcinales</taxon>
        <taxon>ANME-2 cluster</taxon>
        <taxon>Candidatus Methanoperedentaceae</taxon>
        <taxon>Candidatus Methanoperedens</taxon>
    </lineage>
</organism>
<name>A0A0P7Z9G9_9EURY</name>
<evidence type="ECO:0000313" key="3">
    <source>
        <dbReference type="Proteomes" id="UP000050360"/>
    </source>
</evidence>
<feature type="domain" description="BioF2-like acetyltransferase" evidence="1">
    <location>
        <begin position="178"/>
        <end position="321"/>
    </location>
</feature>
<evidence type="ECO:0000259" key="1">
    <source>
        <dbReference type="Pfam" id="PF13480"/>
    </source>
</evidence>
<accession>A0A0P7Z9G9</accession>
<proteinExistence type="predicted"/>
<dbReference type="SUPFAM" id="SSF55729">
    <property type="entry name" value="Acyl-CoA N-acyltransferases (Nat)"/>
    <property type="match status" value="1"/>
</dbReference>
<dbReference type="Gene3D" id="3.40.630.30">
    <property type="match status" value="1"/>
</dbReference>
<evidence type="ECO:0000313" key="2">
    <source>
        <dbReference type="EMBL" id="KPQ40880.1"/>
    </source>
</evidence>